<dbReference type="InterPro" id="IPR051082">
    <property type="entry name" value="Pentapeptide-BTB/POZ_domain"/>
</dbReference>
<dbReference type="EMBL" id="JABFDB010000001">
    <property type="protein sequence ID" value="NYZ18287.1"/>
    <property type="molecule type" value="Genomic_DNA"/>
</dbReference>
<dbReference type="Gene3D" id="2.160.20.80">
    <property type="entry name" value="E3 ubiquitin-protein ligase SopA"/>
    <property type="match status" value="3"/>
</dbReference>
<dbReference type="InterPro" id="IPR001646">
    <property type="entry name" value="5peptide_repeat"/>
</dbReference>
<organism evidence="1 2">
    <name type="scientific">Azospirillum oleiclasticum</name>
    <dbReference type="NCBI Taxonomy" id="2735135"/>
    <lineage>
        <taxon>Bacteria</taxon>
        <taxon>Pseudomonadati</taxon>
        <taxon>Pseudomonadota</taxon>
        <taxon>Alphaproteobacteria</taxon>
        <taxon>Rhodospirillales</taxon>
        <taxon>Azospirillaceae</taxon>
        <taxon>Azospirillum</taxon>
    </lineage>
</organism>
<reference evidence="1 2" key="1">
    <citation type="submission" date="2020-05" db="EMBL/GenBank/DDBJ databases">
        <title>Azospirillum oleiclasticum sp. nov, a nitrogen-fixing and heavy crude oil-emulsifying bacterium isolated from the crude oil of Yumen Oilfield.</title>
        <authorList>
            <person name="Wu D."/>
            <person name="Cai M."/>
            <person name="Zhang X."/>
        </authorList>
    </citation>
    <scope>NUCLEOTIDE SEQUENCE [LARGE SCALE GENOMIC DNA]</scope>
    <source>
        <strain evidence="1 2">ROY-1-1-2</strain>
    </source>
</reference>
<evidence type="ECO:0000313" key="2">
    <source>
        <dbReference type="Proteomes" id="UP000584642"/>
    </source>
</evidence>
<protein>
    <submittedName>
        <fullName evidence="1">Pentapeptide repeat-containing protein</fullName>
    </submittedName>
</protein>
<keyword evidence="2" id="KW-1185">Reference proteome</keyword>
<proteinExistence type="predicted"/>
<gene>
    <name evidence="1" type="ORF">HND93_01070</name>
</gene>
<dbReference type="PANTHER" id="PTHR14136:SF17">
    <property type="entry name" value="BTB_POZ DOMAIN-CONTAINING PROTEIN KCTD9"/>
    <property type="match status" value="1"/>
</dbReference>
<dbReference type="Pfam" id="PF00805">
    <property type="entry name" value="Pentapeptide"/>
    <property type="match status" value="5"/>
</dbReference>
<accession>A0ABX2T1U6</accession>
<comment type="caution">
    <text evidence="1">The sequence shown here is derived from an EMBL/GenBank/DDBJ whole genome shotgun (WGS) entry which is preliminary data.</text>
</comment>
<name>A0ABX2T1U6_9PROT</name>
<dbReference type="RefSeq" id="WP_180280043.1">
    <property type="nucleotide sequence ID" value="NZ_JABFDB010000001.1"/>
</dbReference>
<dbReference type="Proteomes" id="UP000584642">
    <property type="component" value="Unassembled WGS sequence"/>
</dbReference>
<dbReference type="SUPFAM" id="SSF141571">
    <property type="entry name" value="Pentapeptide repeat-like"/>
    <property type="match status" value="2"/>
</dbReference>
<dbReference type="PANTHER" id="PTHR14136">
    <property type="entry name" value="BTB_POZ DOMAIN-CONTAINING PROTEIN KCTD9"/>
    <property type="match status" value="1"/>
</dbReference>
<sequence>MTSRTVEEVQEINRELVLHNQWLTRKGGRKADLSFRDLSGMEIRNIRLSSAKLVGANLANAKLSGCDLAGAELFGADLEGADLTGANLMGADFRGANLHRAVLTDCVLRGADFRTDRATTDTLPKAAHKGPTVMTEARLERAVLCEANLTGCDLSGADLDEADLTGADLSQAVLLGVELSGAVLSNVKLGNTVLELSRLSADQQQYVRTRGGVVEPAYRPLPPIEAAKLLESHERWIETNGADGRRLDLEFRRIEGALLAARDLSGARLRRCCLKGADLARVRLDMADLSYCDLGGANLEQASLRGANLRRANLSRALMASCCLDAMPMVGGREWPTNLDGALLHDADLTNASFVSAVLRNADIGGSMTQGACFRGVDLGTVRRTQPGEGVVGPRERRRMRRFTTPVLQVKTQFGQFPTCDWSFGGLSLDLRKGRVTGEVPRRSATVTLLVGVDGHPGGDVPVSAILSGASTDRGTISFRFVKLEDELKGTLNLLIPPRYRLK</sequence>
<evidence type="ECO:0000313" key="1">
    <source>
        <dbReference type="EMBL" id="NYZ18287.1"/>
    </source>
</evidence>